<organism evidence="2 3">
    <name type="scientific">Ulvibacter litoralis</name>
    <dbReference type="NCBI Taxonomy" id="227084"/>
    <lineage>
        <taxon>Bacteria</taxon>
        <taxon>Pseudomonadati</taxon>
        <taxon>Bacteroidota</taxon>
        <taxon>Flavobacteriia</taxon>
        <taxon>Flavobacteriales</taxon>
        <taxon>Flavobacteriaceae</taxon>
        <taxon>Ulvibacter</taxon>
    </lineage>
</organism>
<feature type="domain" description="Immunity protein 63" evidence="1">
    <location>
        <begin position="47"/>
        <end position="125"/>
    </location>
</feature>
<evidence type="ECO:0000313" key="3">
    <source>
        <dbReference type="Proteomes" id="UP000199321"/>
    </source>
</evidence>
<accession>A0A1G7JSA7</accession>
<evidence type="ECO:0000259" key="1">
    <source>
        <dbReference type="Pfam" id="PF15599"/>
    </source>
</evidence>
<reference evidence="2 3" key="1">
    <citation type="submission" date="2016-10" db="EMBL/GenBank/DDBJ databases">
        <authorList>
            <person name="de Groot N.N."/>
        </authorList>
    </citation>
    <scope>NUCLEOTIDE SEQUENCE [LARGE SCALE GENOMIC DNA]</scope>
    <source>
        <strain evidence="2 3">DSM 16195</strain>
    </source>
</reference>
<keyword evidence="3" id="KW-1185">Reference proteome</keyword>
<dbReference type="Proteomes" id="UP000199321">
    <property type="component" value="Unassembled WGS sequence"/>
</dbReference>
<gene>
    <name evidence="2" type="ORF">SAMN05421855_1273</name>
</gene>
<sequence>MTKTVTEIQNIVNQLAEKINAPSYLLPTFSSPIGDATPNIEVDNLGLYNYVISERGNEYERKLTSDLNDLLYWIFASVTFSMACDYELKNRIEEKDCRRIMFEKQEELLGILNEDWKEKEIKEHQNILNNNPFDDLAGLRATYCGELRTKGISESEIDKLAFEKYPE</sequence>
<dbReference type="STRING" id="227084.SAMN05421855_1273"/>
<dbReference type="Pfam" id="PF15599">
    <property type="entry name" value="Imm63"/>
    <property type="match status" value="1"/>
</dbReference>
<proteinExistence type="predicted"/>
<dbReference type="EMBL" id="FNBA01000027">
    <property type="protein sequence ID" value="SDF27832.1"/>
    <property type="molecule type" value="Genomic_DNA"/>
</dbReference>
<name>A0A1G7JSA7_9FLAO</name>
<dbReference type="AlphaFoldDB" id="A0A1G7JSA7"/>
<dbReference type="InterPro" id="IPR028952">
    <property type="entry name" value="Imm63"/>
</dbReference>
<dbReference type="OrthoDB" id="5197199at2"/>
<dbReference type="RefSeq" id="WP_093145536.1">
    <property type="nucleotide sequence ID" value="NZ_BMWO01000041.1"/>
</dbReference>
<protein>
    <submittedName>
        <fullName evidence="2">Immunity protein 63</fullName>
    </submittedName>
</protein>
<evidence type="ECO:0000313" key="2">
    <source>
        <dbReference type="EMBL" id="SDF27832.1"/>
    </source>
</evidence>